<evidence type="ECO:0000256" key="2">
    <source>
        <dbReference type="SAM" id="MobiDB-lite"/>
    </source>
</evidence>
<feature type="chain" id="PRO_5040166924" description="Small EDRK-rich factor-like N-terminal domain-containing protein" evidence="3">
    <location>
        <begin position="25"/>
        <end position="182"/>
    </location>
</feature>
<name>A0A9Q1QDN9_9CARY</name>
<evidence type="ECO:0000256" key="3">
    <source>
        <dbReference type="SAM" id="SignalP"/>
    </source>
</evidence>
<feature type="compositionally biased region" description="Basic and acidic residues" evidence="2">
    <location>
        <begin position="42"/>
        <end position="66"/>
    </location>
</feature>
<dbReference type="Pfam" id="PF04419">
    <property type="entry name" value="SERF-like_N"/>
    <property type="match status" value="1"/>
</dbReference>
<keyword evidence="6" id="KW-1185">Reference proteome</keyword>
<keyword evidence="3" id="KW-0732">Signal</keyword>
<gene>
    <name evidence="5" type="ORF">Cgig2_017330</name>
</gene>
<dbReference type="AlphaFoldDB" id="A0A9Q1QDN9"/>
<feature type="region of interest" description="Disordered" evidence="2">
    <location>
        <begin position="27"/>
        <end position="81"/>
    </location>
</feature>
<accession>A0A9Q1QDN9</accession>
<feature type="signal peptide" evidence="3">
    <location>
        <begin position="1"/>
        <end position="24"/>
    </location>
</feature>
<dbReference type="PANTHER" id="PTHR13596:SF0">
    <property type="entry name" value="SI:CH211-39K3.2-RELATED"/>
    <property type="match status" value="1"/>
</dbReference>
<reference evidence="5" key="1">
    <citation type="submission" date="2022-04" db="EMBL/GenBank/DDBJ databases">
        <title>Carnegiea gigantea Genome sequencing and assembly v2.</title>
        <authorList>
            <person name="Copetti D."/>
            <person name="Sanderson M.J."/>
            <person name="Burquez A."/>
            <person name="Wojciechowski M.F."/>
        </authorList>
    </citation>
    <scope>NUCLEOTIDE SEQUENCE</scope>
    <source>
        <strain evidence="5">SGP5-SGP5p</strain>
        <tissue evidence="5">Aerial part</tissue>
    </source>
</reference>
<dbReference type="InterPro" id="IPR040211">
    <property type="entry name" value="SERF1/2-like"/>
</dbReference>
<dbReference type="OrthoDB" id="18018at2759"/>
<dbReference type="Proteomes" id="UP001153076">
    <property type="component" value="Unassembled WGS sequence"/>
</dbReference>
<dbReference type="InterPro" id="IPR007513">
    <property type="entry name" value="SERF-like_N"/>
</dbReference>
<feature type="region of interest" description="Disordered" evidence="2">
    <location>
        <begin position="146"/>
        <end position="182"/>
    </location>
</feature>
<protein>
    <recommendedName>
        <fullName evidence="4">Small EDRK-rich factor-like N-terminal domain-containing protein</fullName>
    </recommendedName>
</protein>
<comment type="similarity">
    <text evidence="1">Belongs to the SERF family.</text>
</comment>
<sequence>MGLILISFCVEFLFILNFIERGNQREIDRQRAQSRNAKKGGKTKDDGLTPEQRRERDAKALQEKAAKKAAQAAGGGNTGSKANKNFHVRLDSFMNSMLSFKYIANLEEFQETNRMLNRFPVFHRLILRSENLQVNSANLRAAKLSQAEPEHGSMAELVKQSSQARTRARRGQTKSKMSLSQA</sequence>
<feature type="domain" description="Small EDRK-rich factor-like N-terminal" evidence="4">
    <location>
        <begin position="21"/>
        <end position="54"/>
    </location>
</feature>
<comment type="caution">
    <text evidence="5">The sequence shown here is derived from an EMBL/GenBank/DDBJ whole genome shotgun (WGS) entry which is preliminary data.</text>
</comment>
<organism evidence="5 6">
    <name type="scientific">Carnegiea gigantea</name>
    <dbReference type="NCBI Taxonomy" id="171969"/>
    <lineage>
        <taxon>Eukaryota</taxon>
        <taxon>Viridiplantae</taxon>
        <taxon>Streptophyta</taxon>
        <taxon>Embryophyta</taxon>
        <taxon>Tracheophyta</taxon>
        <taxon>Spermatophyta</taxon>
        <taxon>Magnoliopsida</taxon>
        <taxon>eudicotyledons</taxon>
        <taxon>Gunneridae</taxon>
        <taxon>Pentapetalae</taxon>
        <taxon>Caryophyllales</taxon>
        <taxon>Cactineae</taxon>
        <taxon>Cactaceae</taxon>
        <taxon>Cactoideae</taxon>
        <taxon>Echinocereeae</taxon>
        <taxon>Carnegiea</taxon>
    </lineage>
</organism>
<proteinExistence type="inferred from homology"/>
<evidence type="ECO:0000313" key="6">
    <source>
        <dbReference type="Proteomes" id="UP001153076"/>
    </source>
</evidence>
<evidence type="ECO:0000256" key="1">
    <source>
        <dbReference type="ARBA" id="ARBA00007309"/>
    </source>
</evidence>
<dbReference type="EMBL" id="JAKOGI010000323">
    <property type="protein sequence ID" value="KAJ8436905.1"/>
    <property type="molecule type" value="Genomic_DNA"/>
</dbReference>
<evidence type="ECO:0000259" key="4">
    <source>
        <dbReference type="Pfam" id="PF04419"/>
    </source>
</evidence>
<dbReference type="PANTHER" id="PTHR13596">
    <property type="entry name" value="SMALL EDRK-RICH FACTOR 1"/>
    <property type="match status" value="1"/>
</dbReference>
<evidence type="ECO:0000313" key="5">
    <source>
        <dbReference type="EMBL" id="KAJ8436905.1"/>
    </source>
</evidence>